<dbReference type="SMART" id="SM00986">
    <property type="entry name" value="UDG"/>
    <property type="match status" value="1"/>
</dbReference>
<dbReference type="InterPro" id="IPR026353">
    <property type="entry name" value="Hypoxan-DNA_Glyclase"/>
</dbReference>
<dbReference type="InterPro" id="IPR036895">
    <property type="entry name" value="Uracil-DNA_glycosylase-like_sf"/>
</dbReference>
<reference evidence="2 3" key="1">
    <citation type="submission" date="2019-07" db="EMBL/GenBank/DDBJ databases">
        <title>Whole genome shotgun sequence of Thiobacillus plumbophilus NBRC 107929.</title>
        <authorList>
            <person name="Hosoyama A."/>
            <person name="Uohara A."/>
            <person name="Ohji S."/>
            <person name="Ichikawa N."/>
        </authorList>
    </citation>
    <scope>NUCLEOTIDE SEQUENCE [LARGE SCALE GENOMIC DNA]</scope>
    <source>
        <strain evidence="2 3">NBRC 107929</strain>
    </source>
</reference>
<organism evidence="2 3">
    <name type="scientific">Sulfuriferula plumbiphila</name>
    <dbReference type="NCBI Taxonomy" id="171865"/>
    <lineage>
        <taxon>Bacteria</taxon>
        <taxon>Pseudomonadati</taxon>
        <taxon>Pseudomonadota</taxon>
        <taxon>Betaproteobacteria</taxon>
        <taxon>Nitrosomonadales</taxon>
        <taxon>Sulfuricellaceae</taxon>
        <taxon>Sulfuriferula</taxon>
    </lineage>
</organism>
<dbReference type="Proteomes" id="UP000321337">
    <property type="component" value="Unassembled WGS sequence"/>
</dbReference>
<evidence type="ECO:0000313" key="2">
    <source>
        <dbReference type="EMBL" id="GEP29585.1"/>
    </source>
</evidence>
<dbReference type="AlphaFoldDB" id="A0A512L525"/>
<accession>A0A512L525</accession>
<protein>
    <submittedName>
        <fullName evidence="2">DNA-deoxyinosine glycosylase</fullName>
    </submittedName>
</protein>
<dbReference type="SUPFAM" id="SSF52141">
    <property type="entry name" value="Uracil-DNA glycosylase-like"/>
    <property type="match status" value="1"/>
</dbReference>
<dbReference type="Gene3D" id="3.40.470.10">
    <property type="entry name" value="Uracil-DNA glycosylase-like domain"/>
    <property type="match status" value="1"/>
</dbReference>
<dbReference type="SMART" id="SM00987">
    <property type="entry name" value="UreE_C"/>
    <property type="match status" value="1"/>
</dbReference>
<evidence type="ECO:0000313" key="3">
    <source>
        <dbReference type="Proteomes" id="UP000321337"/>
    </source>
</evidence>
<dbReference type="InterPro" id="IPR005122">
    <property type="entry name" value="Uracil-DNA_glycosylase-like"/>
</dbReference>
<dbReference type="EMBL" id="BKAD01000007">
    <property type="protein sequence ID" value="GEP29585.1"/>
    <property type="molecule type" value="Genomic_DNA"/>
</dbReference>
<evidence type="ECO:0000259" key="1">
    <source>
        <dbReference type="SMART" id="SM00986"/>
    </source>
</evidence>
<name>A0A512L525_9PROT</name>
<keyword evidence="3" id="KW-1185">Reference proteome</keyword>
<proteinExistence type="predicted"/>
<gene>
    <name evidence="2" type="ORF">TPL01_07230</name>
</gene>
<dbReference type="RefSeq" id="WP_307723872.1">
    <property type="nucleotide sequence ID" value="NZ_BKAD01000007.1"/>
</dbReference>
<dbReference type="Pfam" id="PF03167">
    <property type="entry name" value="UDG"/>
    <property type="match status" value="1"/>
</dbReference>
<feature type="domain" description="Uracil-DNA glycosylase-like" evidence="1">
    <location>
        <begin position="22"/>
        <end position="180"/>
    </location>
</feature>
<dbReference type="NCBIfam" id="TIGR04274">
    <property type="entry name" value="hypoxanDNAglyco"/>
    <property type="match status" value="1"/>
</dbReference>
<dbReference type="CDD" id="cd10032">
    <property type="entry name" value="UDG-F6_HDG"/>
    <property type="match status" value="1"/>
</dbReference>
<comment type="caution">
    <text evidence="2">The sequence shown here is derived from an EMBL/GenBank/DDBJ whole genome shotgun (WGS) entry which is preliminary data.</text>
</comment>
<sequence length="186" mass="20380">MNDALYMQLSSRAAMPYVHSFPPIADAQARVLILGSMPGKISLQAQQYYAHPRNAFWRLLGELVGARAELPYATRLQMLKSSGIALWDVLQSCAREGSLDSGIDDASIIANDFASFHLAHPDIAHIFFNGAKAEACYRKYVLAGLSNQSGALQYQRLPSTSPAHASLSYAQKLKAWEIVKLKAQGL</sequence>